<name>A0ABN9VRN1_9DINO</name>
<feature type="non-terminal residue" evidence="2">
    <location>
        <position position="1"/>
    </location>
</feature>
<keyword evidence="3" id="KW-1185">Reference proteome</keyword>
<organism evidence="2 3">
    <name type="scientific">Prorocentrum cordatum</name>
    <dbReference type="NCBI Taxonomy" id="2364126"/>
    <lineage>
        <taxon>Eukaryota</taxon>
        <taxon>Sar</taxon>
        <taxon>Alveolata</taxon>
        <taxon>Dinophyceae</taxon>
        <taxon>Prorocentrales</taxon>
        <taxon>Prorocentraceae</taxon>
        <taxon>Prorocentrum</taxon>
    </lineage>
</organism>
<proteinExistence type="predicted"/>
<protein>
    <submittedName>
        <fullName evidence="2">Uncharacterized protein</fullName>
    </submittedName>
</protein>
<feature type="compositionally biased region" description="Basic residues" evidence="1">
    <location>
        <begin position="58"/>
        <end position="73"/>
    </location>
</feature>
<evidence type="ECO:0000313" key="3">
    <source>
        <dbReference type="Proteomes" id="UP001189429"/>
    </source>
</evidence>
<sequence length="73" mass="9052">ALWHRWRGWCCWRDGRGRSWRRACRCERFWRRWRRHLGPRCGRSPGGRRGRGCSPSRPRGRPGHCRRPRAFRR</sequence>
<reference evidence="2" key="1">
    <citation type="submission" date="2023-10" db="EMBL/GenBank/DDBJ databases">
        <authorList>
            <person name="Chen Y."/>
            <person name="Shah S."/>
            <person name="Dougan E. K."/>
            <person name="Thang M."/>
            <person name="Chan C."/>
        </authorList>
    </citation>
    <scope>NUCLEOTIDE SEQUENCE [LARGE SCALE GENOMIC DNA]</scope>
</reference>
<dbReference type="EMBL" id="CAUYUJ010017598">
    <property type="protein sequence ID" value="CAK0876138.1"/>
    <property type="molecule type" value="Genomic_DNA"/>
</dbReference>
<feature type="region of interest" description="Disordered" evidence="1">
    <location>
        <begin position="42"/>
        <end position="73"/>
    </location>
</feature>
<feature type="non-terminal residue" evidence="2">
    <location>
        <position position="73"/>
    </location>
</feature>
<evidence type="ECO:0000256" key="1">
    <source>
        <dbReference type="SAM" id="MobiDB-lite"/>
    </source>
</evidence>
<comment type="caution">
    <text evidence="2">The sequence shown here is derived from an EMBL/GenBank/DDBJ whole genome shotgun (WGS) entry which is preliminary data.</text>
</comment>
<dbReference type="Proteomes" id="UP001189429">
    <property type="component" value="Unassembled WGS sequence"/>
</dbReference>
<evidence type="ECO:0000313" key="2">
    <source>
        <dbReference type="EMBL" id="CAK0876138.1"/>
    </source>
</evidence>
<accession>A0ABN9VRN1</accession>
<gene>
    <name evidence="2" type="ORF">PCOR1329_LOCUS60609</name>
</gene>